<evidence type="ECO:0000313" key="3">
    <source>
        <dbReference type="EMBL" id="CAA9456640.1"/>
    </source>
</evidence>
<comment type="similarity">
    <text evidence="1">Belongs to the 4-hydroxybenzoyl-CoA thioesterase family.</text>
</comment>
<evidence type="ECO:0000256" key="1">
    <source>
        <dbReference type="ARBA" id="ARBA00005953"/>
    </source>
</evidence>
<proteinExistence type="inferred from homology"/>
<name>A0A6J4QVX3_9ACTN</name>
<dbReference type="PANTHER" id="PTHR31793:SF27">
    <property type="entry name" value="NOVEL THIOESTERASE SUPERFAMILY DOMAIN AND SAPOSIN A-TYPE DOMAIN CONTAINING PROTEIN (0610012H03RIK)"/>
    <property type="match status" value="1"/>
</dbReference>
<gene>
    <name evidence="3" type="ORF">AVDCRST_MAG37-3022</name>
</gene>
<sequence>MKNPPVVEEIAVRYQDLDPYGHVNNALHLAYFEAARLAYWELLARNLGLGPLEAGDIPGMRYVIAEATVRYRAPIFFGDALYGAASIRTVTNRSFTMDYELRAGESYEAARTAAEGTSVQVFYDLETHEVRPRPEWFLAGVAAIEGRTEESLTSPPTQAG</sequence>
<dbReference type="Pfam" id="PF13279">
    <property type="entry name" value="4HBT_2"/>
    <property type="match status" value="1"/>
</dbReference>
<reference evidence="3" key="1">
    <citation type="submission" date="2020-02" db="EMBL/GenBank/DDBJ databases">
        <authorList>
            <person name="Meier V. D."/>
        </authorList>
    </citation>
    <scope>NUCLEOTIDE SEQUENCE</scope>
    <source>
        <strain evidence="3">AVDCRST_MAG37</strain>
    </source>
</reference>
<protein>
    <submittedName>
        <fullName evidence="3">Esterase</fullName>
    </submittedName>
</protein>
<organism evidence="3">
    <name type="scientific">uncultured Rubrobacteraceae bacterium</name>
    <dbReference type="NCBI Taxonomy" id="349277"/>
    <lineage>
        <taxon>Bacteria</taxon>
        <taxon>Bacillati</taxon>
        <taxon>Actinomycetota</taxon>
        <taxon>Rubrobacteria</taxon>
        <taxon>Rubrobacterales</taxon>
        <taxon>Rubrobacteraceae</taxon>
        <taxon>environmental samples</taxon>
    </lineage>
</organism>
<dbReference type="PANTHER" id="PTHR31793">
    <property type="entry name" value="4-HYDROXYBENZOYL-COA THIOESTERASE FAMILY MEMBER"/>
    <property type="match status" value="1"/>
</dbReference>
<dbReference type="EMBL" id="CADCVD010000158">
    <property type="protein sequence ID" value="CAA9456640.1"/>
    <property type="molecule type" value="Genomic_DNA"/>
</dbReference>
<dbReference type="AlphaFoldDB" id="A0A6J4QVX3"/>
<dbReference type="InterPro" id="IPR029069">
    <property type="entry name" value="HotDog_dom_sf"/>
</dbReference>
<evidence type="ECO:0000256" key="2">
    <source>
        <dbReference type="ARBA" id="ARBA00022801"/>
    </source>
</evidence>
<dbReference type="CDD" id="cd00586">
    <property type="entry name" value="4HBT"/>
    <property type="match status" value="1"/>
</dbReference>
<dbReference type="InterPro" id="IPR050563">
    <property type="entry name" value="4-hydroxybenzoyl-CoA_TE"/>
</dbReference>
<dbReference type="SUPFAM" id="SSF54637">
    <property type="entry name" value="Thioesterase/thiol ester dehydrase-isomerase"/>
    <property type="match status" value="1"/>
</dbReference>
<dbReference type="GO" id="GO:0047617">
    <property type="term" value="F:fatty acyl-CoA hydrolase activity"/>
    <property type="evidence" value="ECO:0007669"/>
    <property type="project" value="TreeGrafter"/>
</dbReference>
<keyword evidence="2" id="KW-0378">Hydrolase</keyword>
<dbReference type="Gene3D" id="3.10.129.10">
    <property type="entry name" value="Hotdog Thioesterase"/>
    <property type="match status" value="1"/>
</dbReference>
<accession>A0A6J4QVX3</accession>